<protein>
    <submittedName>
        <fullName evidence="2">Uncharacterized protein</fullName>
    </submittedName>
</protein>
<evidence type="ECO:0000313" key="3">
    <source>
        <dbReference type="Proteomes" id="UP000002218"/>
    </source>
</evidence>
<name>C8XDB4_NAKMY</name>
<dbReference type="AlphaFoldDB" id="C8XDB4"/>
<dbReference type="EMBL" id="CP001737">
    <property type="protein sequence ID" value="ACV81604.1"/>
    <property type="molecule type" value="Genomic_DNA"/>
</dbReference>
<organism evidence="2 3">
    <name type="scientific">Nakamurella multipartita (strain ATCC 700099 / DSM 44233 / CIP 104796 / JCM 9543 / NBRC 105858 / Y-104)</name>
    <name type="common">Microsphaera multipartita</name>
    <dbReference type="NCBI Taxonomy" id="479431"/>
    <lineage>
        <taxon>Bacteria</taxon>
        <taxon>Bacillati</taxon>
        <taxon>Actinomycetota</taxon>
        <taxon>Actinomycetes</taxon>
        <taxon>Nakamurellales</taxon>
        <taxon>Nakamurellaceae</taxon>
        <taxon>Nakamurella</taxon>
    </lineage>
</organism>
<reference evidence="3" key="1">
    <citation type="submission" date="2009-09" db="EMBL/GenBank/DDBJ databases">
        <title>The complete genome of Nakamurella multipartita DSM 44233.</title>
        <authorList>
            <consortium name="US DOE Joint Genome Institute (JGI-PGF)"/>
            <person name="Lucas S."/>
            <person name="Copeland A."/>
            <person name="Lapidus A."/>
            <person name="Glavina del Rio T."/>
            <person name="Dalin E."/>
            <person name="Tice H."/>
            <person name="Bruce D."/>
            <person name="Goodwin L."/>
            <person name="Pitluck S."/>
            <person name="Kyrpides N."/>
            <person name="Mavromatis K."/>
            <person name="Ivanova N."/>
            <person name="Ovchinnikova G."/>
            <person name="Sims D."/>
            <person name="Meincke L."/>
            <person name="Brettin T."/>
            <person name="Detter J.C."/>
            <person name="Han C."/>
            <person name="Larimer F."/>
            <person name="Land M."/>
            <person name="Hauser L."/>
            <person name="Markowitz V."/>
            <person name="Cheng J.-F."/>
            <person name="Hugenholtz P."/>
            <person name="Woyke T."/>
            <person name="Wu D."/>
            <person name="Klenk H.-P."/>
            <person name="Eisen J.A."/>
        </authorList>
    </citation>
    <scope>NUCLEOTIDE SEQUENCE [LARGE SCALE GENOMIC DNA]</scope>
    <source>
        <strain evidence="3">ATCC 700099 / DSM 44233 / CIP 104796 / JCM 9543 / NBRC 105858 / Y-104</strain>
    </source>
</reference>
<accession>C8XDB4</accession>
<evidence type="ECO:0000313" key="2">
    <source>
        <dbReference type="EMBL" id="ACV81604.1"/>
    </source>
</evidence>
<keyword evidence="3" id="KW-1185">Reference proteome</keyword>
<gene>
    <name evidence="2" type="ordered locus">Namu_5340</name>
</gene>
<proteinExistence type="predicted"/>
<reference evidence="2 3" key="2">
    <citation type="journal article" date="2010" name="Stand. Genomic Sci.">
        <title>Complete genome sequence of Nakamurella multipartita type strain (Y-104).</title>
        <authorList>
            <person name="Tice H."/>
            <person name="Mayilraj S."/>
            <person name="Sims D."/>
            <person name="Lapidus A."/>
            <person name="Nolan M."/>
            <person name="Lucas S."/>
            <person name="Glavina Del Rio T."/>
            <person name="Copeland A."/>
            <person name="Cheng J.F."/>
            <person name="Meincke L."/>
            <person name="Bruce D."/>
            <person name="Goodwin L."/>
            <person name="Pitluck S."/>
            <person name="Ivanova N."/>
            <person name="Mavromatis K."/>
            <person name="Ovchinnikova G."/>
            <person name="Pati A."/>
            <person name="Chen A."/>
            <person name="Palaniappan K."/>
            <person name="Land M."/>
            <person name="Hauser L."/>
            <person name="Chang Y.J."/>
            <person name="Jeffries C.D."/>
            <person name="Detter J.C."/>
            <person name="Brettin T."/>
            <person name="Rohde M."/>
            <person name="Goker M."/>
            <person name="Bristow J."/>
            <person name="Eisen J.A."/>
            <person name="Markowitz V."/>
            <person name="Hugenholtz P."/>
            <person name="Kyrpides N.C."/>
            <person name="Klenk H.P."/>
            <person name="Chen F."/>
        </authorList>
    </citation>
    <scope>NUCLEOTIDE SEQUENCE [LARGE SCALE GENOMIC DNA]</scope>
    <source>
        <strain evidence="3">ATCC 700099 / DSM 44233 / CIP 104796 / JCM 9543 / NBRC 105858 / Y-104</strain>
    </source>
</reference>
<dbReference type="Proteomes" id="UP000002218">
    <property type="component" value="Chromosome"/>
</dbReference>
<dbReference type="RefSeq" id="WP_015750404.1">
    <property type="nucleotide sequence ID" value="NC_013235.1"/>
</dbReference>
<evidence type="ECO:0000256" key="1">
    <source>
        <dbReference type="SAM" id="MobiDB-lite"/>
    </source>
</evidence>
<sequence>MSDAHHDLRCRLGRHHYVGVMDDNPEKRGGSHLECTRCGHIKDVNEYGPPPPGTALGTVGGG</sequence>
<feature type="region of interest" description="Disordered" evidence="1">
    <location>
        <begin position="43"/>
        <end position="62"/>
    </location>
</feature>
<dbReference type="KEGG" id="nml:Namu_5340"/>
<dbReference type="InParanoid" id="C8XDB4"/>
<dbReference type="HOGENOM" id="CLU_2899474_0_0_11"/>